<evidence type="ECO:0000256" key="2">
    <source>
        <dbReference type="ARBA" id="ARBA00022723"/>
    </source>
</evidence>
<keyword evidence="5 9" id="KW-0067">ATP-binding</keyword>
<evidence type="ECO:0000256" key="5">
    <source>
        <dbReference type="ARBA" id="ARBA00022840"/>
    </source>
</evidence>
<evidence type="ECO:0000256" key="3">
    <source>
        <dbReference type="ARBA" id="ARBA00022741"/>
    </source>
</evidence>
<dbReference type="EC" id="2.7.1.15" evidence="9"/>
<dbReference type="RefSeq" id="WP_301209641.1">
    <property type="nucleotide sequence ID" value="NZ_JAROCF010000001.1"/>
</dbReference>
<dbReference type="InterPro" id="IPR011877">
    <property type="entry name" value="Ribokinase"/>
</dbReference>
<dbReference type="InterPro" id="IPR011611">
    <property type="entry name" value="PfkB_dom"/>
</dbReference>
<proteinExistence type="inferred from homology"/>
<feature type="active site" description="Proton acceptor" evidence="9">
    <location>
        <position position="243"/>
    </location>
</feature>
<dbReference type="Gene3D" id="3.40.1190.20">
    <property type="match status" value="1"/>
</dbReference>
<dbReference type="PANTHER" id="PTHR10584">
    <property type="entry name" value="SUGAR KINASE"/>
    <property type="match status" value="1"/>
</dbReference>
<evidence type="ECO:0000259" key="10">
    <source>
        <dbReference type="Pfam" id="PF00294"/>
    </source>
</evidence>
<comment type="activity regulation">
    <text evidence="9">Activated by a monovalent cation that binds near, but not in, the active site. The most likely occupant of the site in vivo is potassium. Ion binding induces a conformational change that may alter substrate affinity.</text>
</comment>
<feature type="binding site" evidence="9">
    <location>
        <begin position="7"/>
        <end position="9"/>
    </location>
    <ligand>
        <name>substrate</name>
    </ligand>
</feature>
<organism evidence="11 12">
    <name type="scientific">Leifsonia williamsii</name>
    <dbReference type="NCBI Taxonomy" id="3035919"/>
    <lineage>
        <taxon>Bacteria</taxon>
        <taxon>Bacillati</taxon>
        <taxon>Actinomycetota</taxon>
        <taxon>Actinomycetes</taxon>
        <taxon>Micrococcales</taxon>
        <taxon>Microbacteriaceae</taxon>
        <taxon>Leifsonia</taxon>
    </lineage>
</organism>
<dbReference type="SUPFAM" id="SSF53613">
    <property type="entry name" value="Ribokinase-like"/>
    <property type="match status" value="1"/>
</dbReference>
<keyword evidence="8 9" id="KW-0119">Carbohydrate metabolism</keyword>
<evidence type="ECO:0000256" key="6">
    <source>
        <dbReference type="ARBA" id="ARBA00022842"/>
    </source>
</evidence>
<comment type="subunit">
    <text evidence="9">Homodimer.</text>
</comment>
<evidence type="ECO:0000256" key="7">
    <source>
        <dbReference type="ARBA" id="ARBA00022958"/>
    </source>
</evidence>
<dbReference type="PRINTS" id="PR00990">
    <property type="entry name" value="RIBOKINASE"/>
</dbReference>
<comment type="pathway">
    <text evidence="9">Carbohydrate metabolism; D-ribose degradation; D-ribose 5-phosphate from beta-D-ribopyranose: step 2/2.</text>
</comment>
<comment type="caution">
    <text evidence="9">Lacks conserved residue(s) required for the propagation of feature annotation.</text>
</comment>
<feature type="binding site" evidence="9">
    <location>
        <begin position="242"/>
        <end position="243"/>
    </location>
    <ligand>
        <name>ATP</name>
        <dbReference type="ChEBI" id="CHEBI:30616"/>
    </ligand>
</feature>
<dbReference type="InterPro" id="IPR002139">
    <property type="entry name" value="Ribo/fructo_kinase"/>
</dbReference>
<feature type="binding site" evidence="9">
    <location>
        <begin position="35"/>
        <end position="39"/>
    </location>
    <ligand>
        <name>substrate</name>
    </ligand>
</feature>
<comment type="similarity">
    <text evidence="9">Belongs to the carbohydrate kinase PfkB family. Ribokinase subfamily.</text>
</comment>
<feature type="binding site" evidence="9">
    <location>
        <position position="178"/>
    </location>
    <ligand>
        <name>ATP</name>
        <dbReference type="ChEBI" id="CHEBI:30616"/>
    </ligand>
</feature>
<keyword evidence="6 9" id="KW-0460">Magnesium</keyword>
<keyword evidence="1 9" id="KW-0808">Transferase</keyword>
<dbReference type="GO" id="GO:0004747">
    <property type="term" value="F:ribokinase activity"/>
    <property type="evidence" value="ECO:0007669"/>
    <property type="project" value="UniProtKB-EC"/>
</dbReference>
<evidence type="ECO:0000256" key="8">
    <source>
        <dbReference type="ARBA" id="ARBA00023277"/>
    </source>
</evidence>
<keyword evidence="7 9" id="KW-0630">Potassium</keyword>
<feature type="binding site" evidence="9">
    <location>
        <position position="243"/>
    </location>
    <ligand>
        <name>substrate</name>
    </ligand>
</feature>
<evidence type="ECO:0000256" key="4">
    <source>
        <dbReference type="ARBA" id="ARBA00022777"/>
    </source>
</evidence>
<evidence type="ECO:0000313" key="12">
    <source>
        <dbReference type="Proteomes" id="UP001174208"/>
    </source>
</evidence>
<keyword evidence="9" id="KW-0963">Cytoplasm</keyword>
<comment type="subcellular location">
    <subcellularLocation>
        <location evidence="9">Cytoplasm</location>
    </subcellularLocation>
</comment>
<feature type="binding site" evidence="9">
    <location>
        <position position="278"/>
    </location>
    <ligand>
        <name>K(+)</name>
        <dbReference type="ChEBI" id="CHEBI:29103"/>
    </ligand>
</feature>
<feature type="binding site" evidence="9">
    <location>
        <position position="135"/>
    </location>
    <ligand>
        <name>substrate</name>
    </ligand>
</feature>
<dbReference type="InterPro" id="IPR029056">
    <property type="entry name" value="Ribokinase-like"/>
</dbReference>
<keyword evidence="4 9" id="KW-0418">Kinase</keyword>
<feature type="binding site" evidence="9">
    <location>
        <position position="237"/>
    </location>
    <ligand>
        <name>K(+)</name>
        <dbReference type="ChEBI" id="CHEBI:29103"/>
    </ligand>
</feature>
<accession>A0ABT8K5U7</accession>
<dbReference type="HAMAP" id="MF_01987">
    <property type="entry name" value="Ribokinase"/>
    <property type="match status" value="1"/>
</dbReference>
<evidence type="ECO:0000256" key="1">
    <source>
        <dbReference type="ARBA" id="ARBA00022679"/>
    </source>
</evidence>
<feature type="domain" description="Carbohydrate kinase PfkB" evidence="10">
    <location>
        <begin position="2"/>
        <end position="283"/>
    </location>
</feature>
<dbReference type="Pfam" id="PF00294">
    <property type="entry name" value="PfkB"/>
    <property type="match status" value="1"/>
</dbReference>
<name>A0ABT8K5U7_9MICO</name>
<comment type="function">
    <text evidence="9">Catalyzes the phosphorylation of ribose at O-5 in a reaction requiring ATP and magnesium. The resulting D-ribose-5-phosphate can then be used either for sythesis of nucleotides, histidine, and tryptophan, or as a component of the pentose phosphate pathway.</text>
</comment>
<reference evidence="11" key="1">
    <citation type="submission" date="2023-06" db="EMBL/GenBank/DDBJ databases">
        <title>MT1 and MT2 Draft Genomes of Novel Species.</title>
        <authorList>
            <person name="Venkateswaran K."/>
        </authorList>
    </citation>
    <scope>NUCLEOTIDE SEQUENCE</scope>
    <source>
        <strain evidence="11">F6_8S_P_1B</strain>
    </source>
</reference>
<keyword evidence="12" id="KW-1185">Reference proteome</keyword>
<feature type="binding site" evidence="9">
    <location>
        <position position="276"/>
    </location>
    <ligand>
        <name>K(+)</name>
        <dbReference type="ChEBI" id="CHEBI:29103"/>
    </ligand>
</feature>
<feature type="binding site" evidence="9">
    <location>
        <position position="273"/>
    </location>
    <ligand>
        <name>K(+)</name>
        <dbReference type="ChEBI" id="CHEBI:29103"/>
    </ligand>
</feature>
<protein>
    <recommendedName>
        <fullName evidence="9">Ribokinase</fullName>
        <shortName evidence="9">RK</shortName>
        <ecNumber evidence="9">2.7.1.15</ecNumber>
    </recommendedName>
</protein>
<evidence type="ECO:0000256" key="9">
    <source>
        <dbReference type="HAMAP-Rule" id="MF_01987"/>
    </source>
</evidence>
<comment type="cofactor">
    <cofactor evidence="9">
        <name>Mg(2+)</name>
        <dbReference type="ChEBI" id="CHEBI:18420"/>
    </cofactor>
    <text evidence="9">Requires a divalent cation, most likely magnesium in vivo, as an electrophilic catalyst to aid phosphoryl group transfer. It is the chelate of the metal and the nucleotide that is the actual substrate.</text>
</comment>
<feature type="binding site" evidence="9">
    <location>
        <begin position="210"/>
        <end position="215"/>
    </location>
    <ligand>
        <name>ATP</name>
        <dbReference type="ChEBI" id="CHEBI:30616"/>
    </ligand>
</feature>
<dbReference type="EMBL" id="JAROCF010000001">
    <property type="protein sequence ID" value="MDN4612821.1"/>
    <property type="molecule type" value="Genomic_DNA"/>
</dbReference>
<keyword evidence="3 9" id="KW-0547">Nucleotide-binding</keyword>
<comment type="caution">
    <text evidence="11">The sequence shown here is derived from an EMBL/GenBank/DDBJ whole genome shotgun (WGS) entry which is preliminary data.</text>
</comment>
<dbReference type="Proteomes" id="UP001174208">
    <property type="component" value="Unassembled WGS sequence"/>
</dbReference>
<comment type="catalytic activity">
    <reaction evidence="9">
        <text>D-ribose + ATP = D-ribose 5-phosphate + ADP + H(+)</text>
        <dbReference type="Rhea" id="RHEA:13697"/>
        <dbReference type="ChEBI" id="CHEBI:15378"/>
        <dbReference type="ChEBI" id="CHEBI:30616"/>
        <dbReference type="ChEBI" id="CHEBI:47013"/>
        <dbReference type="ChEBI" id="CHEBI:78346"/>
        <dbReference type="ChEBI" id="CHEBI:456216"/>
        <dbReference type="EC" id="2.7.1.15"/>
    </reaction>
</comment>
<feature type="binding site" evidence="9">
    <location>
        <position position="239"/>
    </location>
    <ligand>
        <name>K(+)</name>
        <dbReference type="ChEBI" id="CHEBI:29103"/>
    </ligand>
</feature>
<evidence type="ECO:0000313" key="11">
    <source>
        <dbReference type="EMBL" id="MDN4612821.1"/>
    </source>
</evidence>
<dbReference type="PANTHER" id="PTHR10584:SF166">
    <property type="entry name" value="RIBOKINASE"/>
    <property type="match status" value="1"/>
</dbReference>
<gene>
    <name evidence="9" type="primary">rbsK</name>
    <name evidence="11" type="ORF">P5G50_00035</name>
</gene>
<dbReference type="CDD" id="cd01174">
    <property type="entry name" value="ribokinase"/>
    <property type="match status" value="1"/>
</dbReference>
<keyword evidence="2 9" id="KW-0479">Metal-binding</keyword>
<sequence>MTIGSINLDHQVCVDILPRRGETVISRSLNQGVGGKGANQAVAAARAGARSALIGFIGDDAQSRGILERLQVLGVDVSGVIAVAGVPSGSALVVREVSGENFIVVNSGANAAGDLPLSELENAIVRAEVVVVQGELPPEVTGLVIDTAGRLGTRVVVNLAPVTSIGGAIRWADPLVVNEVEAAQLLDTVETDGVELAKQLRERVRSVVVTLGARGAVYTEGADVLHVPAPRVDDIVDTTGAGDATVGVLAAHLARGESLGRAVEHAVRAGSASVRFAGAAEGYPSFAEVVL</sequence>